<reference evidence="2" key="1">
    <citation type="journal article" date="2021" name="PeerJ">
        <title>Extensive microbial diversity within the chicken gut microbiome revealed by metagenomics and culture.</title>
        <authorList>
            <person name="Gilroy R."/>
            <person name="Ravi A."/>
            <person name="Getino M."/>
            <person name="Pursley I."/>
            <person name="Horton D.L."/>
            <person name="Alikhan N.F."/>
            <person name="Baker D."/>
            <person name="Gharbi K."/>
            <person name="Hall N."/>
            <person name="Watson M."/>
            <person name="Adriaenssens E.M."/>
            <person name="Foster-Nyarko E."/>
            <person name="Jarju S."/>
            <person name="Secka A."/>
            <person name="Antonio M."/>
            <person name="Oren A."/>
            <person name="Chaudhuri R.R."/>
            <person name="La Ragione R."/>
            <person name="Hildebrand F."/>
            <person name="Pallen M.J."/>
        </authorList>
    </citation>
    <scope>NUCLEOTIDE SEQUENCE</scope>
    <source>
        <strain evidence="2">CHK189-11263</strain>
    </source>
</reference>
<keyword evidence="1" id="KW-0812">Transmembrane</keyword>
<name>A0A9D2S5Z0_9FIRM</name>
<dbReference type="AlphaFoldDB" id="A0A9D2S5Z0"/>
<protein>
    <submittedName>
        <fullName evidence="2">Uncharacterized protein</fullName>
    </submittedName>
</protein>
<dbReference type="Proteomes" id="UP000824208">
    <property type="component" value="Unassembled WGS sequence"/>
</dbReference>
<keyword evidence="1" id="KW-1133">Transmembrane helix</keyword>
<dbReference type="EMBL" id="DWYC01000088">
    <property type="protein sequence ID" value="HJB57912.1"/>
    <property type="molecule type" value="Genomic_DNA"/>
</dbReference>
<comment type="caution">
    <text evidence="2">The sequence shown here is derived from an EMBL/GenBank/DDBJ whole genome shotgun (WGS) entry which is preliminary data.</text>
</comment>
<proteinExistence type="predicted"/>
<reference evidence="2" key="2">
    <citation type="submission" date="2021-04" db="EMBL/GenBank/DDBJ databases">
        <authorList>
            <person name="Gilroy R."/>
        </authorList>
    </citation>
    <scope>NUCLEOTIDE SEQUENCE</scope>
    <source>
        <strain evidence="2">CHK189-11263</strain>
    </source>
</reference>
<keyword evidence="1" id="KW-0472">Membrane</keyword>
<accession>A0A9D2S5Z0</accession>
<evidence type="ECO:0000313" key="3">
    <source>
        <dbReference type="Proteomes" id="UP000824208"/>
    </source>
</evidence>
<feature type="transmembrane region" description="Helical" evidence="1">
    <location>
        <begin position="32"/>
        <end position="60"/>
    </location>
</feature>
<gene>
    <name evidence="2" type="ORF">H9714_10210</name>
</gene>
<organism evidence="2 3">
    <name type="scientific">Candidatus Flavonifractor intestinipullorum</name>
    <dbReference type="NCBI Taxonomy" id="2838587"/>
    <lineage>
        <taxon>Bacteria</taxon>
        <taxon>Bacillati</taxon>
        <taxon>Bacillota</taxon>
        <taxon>Clostridia</taxon>
        <taxon>Eubacteriales</taxon>
        <taxon>Oscillospiraceae</taxon>
        <taxon>Flavonifractor</taxon>
    </lineage>
</organism>
<evidence type="ECO:0000313" key="2">
    <source>
        <dbReference type="EMBL" id="HJB57912.1"/>
    </source>
</evidence>
<evidence type="ECO:0000256" key="1">
    <source>
        <dbReference type="SAM" id="Phobius"/>
    </source>
</evidence>
<sequence length="68" mass="7928">MRKVITVLLAITYLFGCGVIPPLMNVWNREGYIGPFPCFFVGIWVIGALLVGLTWFLFWWERNDNTFD</sequence>